<dbReference type="AlphaFoldDB" id="A0A7J6NSF4"/>
<comment type="subunit">
    <text evidence="4">Component of the proteasome complex.</text>
</comment>
<dbReference type="InterPro" id="IPR023333">
    <property type="entry name" value="Proteasome_suB-type"/>
</dbReference>
<dbReference type="Proteomes" id="UP000541610">
    <property type="component" value="Unassembled WGS sequence"/>
</dbReference>
<evidence type="ECO:0000313" key="5">
    <source>
        <dbReference type="EMBL" id="KAF4686540.1"/>
    </source>
</evidence>
<dbReference type="GO" id="GO:0005737">
    <property type="term" value="C:cytoplasm"/>
    <property type="evidence" value="ECO:0007669"/>
    <property type="project" value="UniProtKB-SubCell"/>
</dbReference>
<evidence type="ECO:0000256" key="1">
    <source>
        <dbReference type="ARBA" id="ARBA00022490"/>
    </source>
</evidence>
<dbReference type="CDD" id="cd03758">
    <property type="entry name" value="proteasome_beta_type_2"/>
    <property type="match status" value="1"/>
</dbReference>
<proteinExistence type="inferred from homology"/>
<dbReference type="InterPro" id="IPR029055">
    <property type="entry name" value="Ntn_hydrolases_N"/>
</dbReference>
<evidence type="ECO:0000256" key="4">
    <source>
        <dbReference type="RuleBase" id="RU004203"/>
    </source>
</evidence>
<dbReference type="Pfam" id="PF00227">
    <property type="entry name" value="Proteasome"/>
    <property type="match status" value="1"/>
</dbReference>
<dbReference type="PANTHER" id="PTHR32194:SF2">
    <property type="entry name" value="PROTEASOME SUBUNIT BETA TYPE-1"/>
    <property type="match status" value="1"/>
</dbReference>
<dbReference type="OrthoDB" id="268428at2759"/>
<evidence type="ECO:0000256" key="2">
    <source>
        <dbReference type="ARBA" id="ARBA00022942"/>
    </source>
</evidence>
<keyword evidence="3 4" id="KW-0539">Nucleus</keyword>
<evidence type="ECO:0000256" key="3">
    <source>
        <dbReference type="ARBA" id="ARBA00023242"/>
    </source>
</evidence>
<comment type="function">
    <text evidence="4">Component of the proteasome, a multicatalytic proteinase complex which is characterized by its ability to cleave peptides with Arg, Phe, Tyr, Leu, and Glu adjacent to the leaving group at neutral or slightly basic pH. The proteasome has an ATP-dependent proteolytic activity.</text>
</comment>
<dbReference type="PROSITE" id="PS51476">
    <property type="entry name" value="PROTEASOME_BETA_2"/>
    <property type="match status" value="1"/>
</dbReference>
<protein>
    <recommendedName>
        <fullName evidence="4">Proteasome subunit beta</fullName>
    </recommendedName>
</protein>
<keyword evidence="2 4" id="KW-0647">Proteasome</keyword>
<gene>
    <name evidence="5" type="primary">PSB4_2</name>
    <name evidence="5" type="ORF">FOZ60_005089</name>
</gene>
<sequence length="220" mass="24545">MTDCAFGIAGKDWVILAADSHVEQSIVKFKTTEDKIYEMDGNKLVAAAGPQADSCQFLEFISRNVELYSLVNGVQLTTHALANFTRNELADALRKGPYQVNMLIGGFDAKDGSASLYYMDYLASCQKITRGAHGYASYFVLGLLDKLYKKDMSQEEGLDAINQCIKECKNRFIIDKSNFTIKVVDKRCITVGVVVDESNVMMMWSSNKKNNIKANKPFSQ</sequence>
<dbReference type="GO" id="GO:0005839">
    <property type="term" value="C:proteasome core complex"/>
    <property type="evidence" value="ECO:0007669"/>
    <property type="project" value="InterPro"/>
</dbReference>
<dbReference type="GO" id="GO:0005634">
    <property type="term" value="C:nucleus"/>
    <property type="evidence" value="ECO:0007669"/>
    <property type="project" value="UniProtKB-SubCell"/>
</dbReference>
<organism evidence="5 6">
    <name type="scientific">Perkinsus olseni</name>
    <name type="common">Perkinsus atlanticus</name>
    <dbReference type="NCBI Taxonomy" id="32597"/>
    <lineage>
        <taxon>Eukaryota</taxon>
        <taxon>Sar</taxon>
        <taxon>Alveolata</taxon>
        <taxon>Perkinsozoa</taxon>
        <taxon>Perkinsea</taxon>
        <taxon>Perkinsida</taxon>
        <taxon>Perkinsidae</taxon>
        <taxon>Perkinsus</taxon>
    </lineage>
</organism>
<comment type="caution">
    <text evidence="5">The sequence shown here is derived from an EMBL/GenBank/DDBJ whole genome shotgun (WGS) entry which is preliminary data.</text>
</comment>
<dbReference type="SUPFAM" id="SSF56235">
    <property type="entry name" value="N-terminal nucleophile aminohydrolases (Ntn hydrolases)"/>
    <property type="match status" value="1"/>
</dbReference>
<keyword evidence="1 4" id="KW-0963">Cytoplasm</keyword>
<dbReference type="PANTHER" id="PTHR32194">
    <property type="entry name" value="METALLOPROTEASE TLDD"/>
    <property type="match status" value="1"/>
</dbReference>
<comment type="similarity">
    <text evidence="4">Belongs to the peptidase T1B family.</text>
</comment>
<dbReference type="EMBL" id="JABANP010000218">
    <property type="protein sequence ID" value="KAF4686540.1"/>
    <property type="molecule type" value="Genomic_DNA"/>
</dbReference>
<comment type="subcellular location">
    <subcellularLocation>
        <location evidence="4">Cytoplasm</location>
    </subcellularLocation>
    <subcellularLocation>
        <location evidence="4">Nucleus</location>
    </subcellularLocation>
</comment>
<dbReference type="Gene3D" id="3.60.20.10">
    <property type="entry name" value="Glutamine Phosphoribosylpyrophosphate, subunit 1, domain 1"/>
    <property type="match status" value="1"/>
</dbReference>
<evidence type="ECO:0000313" key="6">
    <source>
        <dbReference type="Proteomes" id="UP000541610"/>
    </source>
</evidence>
<dbReference type="InterPro" id="IPR035206">
    <property type="entry name" value="Proteasome_beta2"/>
</dbReference>
<dbReference type="InterPro" id="IPR001353">
    <property type="entry name" value="Proteasome_sua/b"/>
</dbReference>
<dbReference type="GO" id="GO:0010498">
    <property type="term" value="P:proteasomal protein catabolic process"/>
    <property type="evidence" value="ECO:0007669"/>
    <property type="project" value="InterPro"/>
</dbReference>
<name>A0A7J6NSF4_PEROL</name>
<reference evidence="5 6" key="1">
    <citation type="submission" date="2020-04" db="EMBL/GenBank/DDBJ databases">
        <title>Perkinsus olseni comparative genomics.</title>
        <authorList>
            <person name="Bogema D.R."/>
        </authorList>
    </citation>
    <scope>NUCLEOTIDE SEQUENCE [LARGE SCALE GENOMIC DNA]</scope>
    <source>
        <strain evidence="5">00978-12</strain>
    </source>
</reference>
<accession>A0A7J6NSF4</accession>